<dbReference type="AlphaFoldDB" id="I7MD80"/>
<feature type="compositionally biased region" description="Polar residues" evidence="2">
    <location>
        <begin position="189"/>
        <end position="204"/>
    </location>
</feature>
<feature type="compositionally biased region" description="Basic and acidic residues" evidence="2">
    <location>
        <begin position="839"/>
        <end position="849"/>
    </location>
</feature>
<feature type="region of interest" description="Disordered" evidence="2">
    <location>
        <begin position="541"/>
        <end position="577"/>
    </location>
</feature>
<dbReference type="InParanoid" id="I7MD80"/>
<evidence type="ECO:0000313" key="3">
    <source>
        <dbReference type="EMBL" id="EAR85655.2"/>
    </source>
</evidence>
<dbReference type="GeneID" id="7831457"/>
<feature type="region of interest" description="Disordered" evidence="2">
    <location>
        <begin position="808"/>
        <end position="931"/>
    </location>
</feature>
<evidence type="ECO:0000256" key="1">
    <source>
        <dbReference type="SAM" id="Coils"/>
    </source>
</evidence>
<feature type="compositionally biased region" description="Polar residues" evidence="2">
    <location>
        <begin position="566"/>
        <end position="577"/>
    </location>
</feature>
<evidence type="ECO:0000313" key="4">
    <source>
        <dbReference type="Proteomes" id="UP000009168"/>
    </source>
</evidence>
<evidence type="ECO:0000256" key="2">
    <source>
        <dbReference type="SAM" id="MobiDB-lite"/>
    </source>
</evidence>
<feature type="compositionally biased region" description="Basic and acidic residues" evidence="2">
    <location>
        <begin position="901"/>
        <end position="913"/>
    </location>
</feature>
<dbReference type="EMBL" id="GG662536">
    <property type="protein sequence ID" value="EAR85655.2"/>
    <property type="molecule type" value="Genomic_DNA"/>
</dbReference>
<reference evidence="4" key="1">
    <citation type="journal article" date="2006" name="PLoS Biol.">
        <title>Macronuclear genome sequence of the ciliate Tetrahymena thermophila, a model eukaryote.</title>
        <authorList>
            <person name="Eisen J.A."/>
            <person name="Coyne R.S."/>
            <person name="Wu M."/>
            <person name="Wu D."/>
            <person name="Thiagarajan M."/>
            <person name="Wortman J.R."/>
            <person name="Badger J.H."/>
            <person name="Ren Q."/>
            <person name="Amedeo P."/>
            <person name="Jones K.M."/>
            <person name="Tallon L.J."/>
            <person name="Delcher A.L."/>
            <person name="Salzberg S.L."/>
            <person name="Silva J.C."/>
            <person name="Haas B.J."/>
            <person name="Majoros W.H."/>
            <person name="Farzad M."/>
            <person name="Carlton J.M."/>
            <person name="Smith R.K. Jr."/>
            <person name="Garg J."/>
            <person name="Pearlman R.E."/>
            <person name="Karrer K.M."/>
            <person name="Sun L."/>
            <person name="Manning G."/>
            <person name="Elde N.C."/>
            <person name="Turkewitz A.P."/>
            <person name="Asai D.J."/>
            <person name="Wilkes D.E."/>
            <person name="Wang Y."/>
            <person name="Cai H."/>
            <person name="Collins K."/>
            <person name="Stewart B.A."/>
            <person name="Lee S.R."/>
            <person name="Wilamowska K."/>
            <person name="Weinberg Z."/>
            <person name="Ruzzo W.L."/>
            <person name="Wloga D."/>
            <person name="Gaertig J."/>
            <person name="Frankel J."/>
            <person name="Tsao C.-C."/>
            <person name="Gorovsky M.A."/>
            <person name="Keeling P.J."/>
            <person name="Waller R.F."/>
            <person name="Patron N.J."/>
            <person name="Cherry J.M."/>
            <person name="Stover N.A."/>
            <person name="Krieger C.J."/>
            <person name="del Toro C."/>
            <person name="Ryder H.F."/>
            <person name="Williamson S.C."/>
            <person name="Barbeau R.A."/>
            <person name="Hamilton E.P."/>
            <person name="Orias E."/>
        </authorList>
    </citation>
    <scope>NUCLEOTIDE SEQUENCE [LARGE SCALE GENOMIC DNA]</scope>
    <source>
        <strain evidence="4">SB210</strain>
    </source>
</reference>
<accession>I7MD80</accession>
<feature type="compositionally biased region" description="Basic and acidic residues" evidence="2">
    <location>
        <begin position="660"/>
        <end position="669"/>
    </location>
</feature>
<dbReference type="Proteomes" id="UP000009168">
    <property type="component" value="Unassembled WGS sequence"/>
</dbReference>
<protein>
    <submittedName>
        <fullName evidence="3">Uncharacterized protein</fullName>
    </submittedName>
</protein>
<name>I7MD80_TETTS</name>
<keyword evidence="1" id="KW-0175">Coiled coil</keyword>
<dbReference type="KEGG" id="tet:TTHERM_00420630"/>
<keyword evidence="4" id="KW-1185">Reference proteome</keyword>
<gene>
    <name evidence="3" type="ORF">TTHERM_00420630</name>
</gene>
<feature type="region of interest" description="Disordered" evidence="2">
    <location>
        <begin position="658"/>
        <end position="748"/>
    </location>
</feature>
<feature type="compositionally biased region" description="Polar residues" evidence="2">
    <location>
        <begin position="670"/>
        <end position="691"/>
    </location>
</feature>
<feature type="coiled-coil region" evidence="1">
    <location>
        <begin position="963"/>
        <end position="997"/>
    </location>
</feature>
<feature type="compositionally biased region" description="Basic and acidic residues" evidence="2">
    <location>
        <begin position="692"/>
        <end position="739"/>
    </location>
</feature>
<organism evidence="3 4">
    <name type="scientific">Tetrahymena thermophila (strain SB210)</name>
    <dbReference type="NCBI Taxonomy" id="312017"/>
    <lineage>
        <taxon>Eukaryota</taxon>
        <taxon>Sar</taxon>
        <taxon>Alveolata</taxon>
        <taxon>Ciliophora</taxon>
        <taxon>Intramacronucleata</taxon>
        <taxon>Oligohymenophorea</taxon>
        <taxon>Hymenostomatida</taxon>
        <taxon>Tetrahymenina</taxon>
        <taxon>Tetrahymenidae</taxon>
        <taxon>Tetrahymena</taxon>
    </lineage>
</organism>
<proteinExistence type="predicted"/>
<feature type="compositionally biased region" description="Acidic residues" evidence="2">
    <location>
        <begin position="861"/>
        <end position="873"/>
    </location>
</feature>
<feature type="region of interest" description="Disordered" evidence="2">
    <location>
        <begin position="338"/>
        <end position="399"/>
    </location>
</feature>
<sequence length="1013" mass="118661">MNSFKEEDESAQSIIINIECCQNCGLHSWFTHHQEEKYELYFNQSILVLIAHDNNIILLTLYNLQVKSLIEKEIENVTVEKNLIPNNLIKLENRFNQEDINSFLDIIQNKPVQYPRIGSFEITIFNVTIFSKITCSAWPHYGSIIYTLKNIIQEKIQNKVVIHYSVLKSDDQDNSNLRDSQQLNVKMISSQQYQGKKSSPSSPRAHNGIKIPPIQHSSRSNSPRMKNYLLPLEYRNDEISQQPQVINSSFQKDKSLNPIKNLPPIIQNHDKKGIIKDQKSYVVKTNFYKQSNQDEKFKALANPRYQNGRANSPLLRDHNIYIRKTNLQGEEQNILIKSQNLTNDDSKEENSEIFKSMPPNFERKTRDPQVSSPVKVRFSNRNENEKSQERDQQTNNSSFLKPIQRKQEQEINSNSKNGVGLICDMKIKTVKLPYKTVYSNLKLANNKNQNSLSPKQNSNLQPNQKNRLILNNTSKPTGQIQNQIETLNETGTQQEEQSQENLQKLQNSQNYELSNDKQQINQENIQEEQKGDLQQKQAIENSHKIQIPKEAQTGSKDLKKVKKSNQDSPISINKSNLNDTHKKVYSLEKTEIMYNEHEMKKQNLTIQHNTKKNTINNLSKIEFIKSDVNSSCSLFSNVEQKEGLQQNLLINDDDFSQKVQKTERKDSQFSKEQMNTDYKNDTGVNFGQQEENCQHSAHEVDQKNKDEISKQNKLEDIKEKIDQQNTLKEKEENEIKNKQELNQQSQNENLSDQEIVQIYQNQINLKNAKGDKQLEEAMNTQENIFQKQIENGTNIQEQNTLINDQQFNQKNQNGDKSQDEQIQETQSEKQNKSIQETQQMHEDQSKQDQECQQNNKVEEQSQLDDFEEQDAGDQEQKEKNDGSVLSEKNKTNENEDDYDEEQLHENKQEQLDKYEEDEYEEDEEQEEFMESNQNIQKIKEIVFKYLFKLEQKAINYIIQLQEQQTQESQQENYQSNISKLKENHQHFKQNTLQLENDIDQTTQIIKKSTFKQD</sequence>
<feature type="compositionally biased region" description="Acidic residues" evidence="2">
    <location>
        <begin position="914"/>
        <end position="929"/>
    </location>
</feature>
<feature type="compositionally biased region" description="Basic and acidic residues" evidence="2">
    <location>
        <begin position="874"/>
        <end position="893"/>
    </location>
</feature>
<feature type="region of interest" description="Disordered" evidence="2">
    <location>
        <begin position="189"/>
        <end position="223"/>
    </location>
</feature>
<dbReference type="RefSeq" id="XP_001033318.2">
    <property type="nucleotide sequence ID" value="XM_001033318.2"/>
</dbReference>
<feature type="compositionally biased region" description="Basic and acidic residues" evidence="2">
    <location>
        <begin position="380"/>
        <end position="392"/>
    </location>
</feature>